<name>A0ABW4TJH8_9ACTN</name>
<dbReference type="Gene3D" id="1.10.1660.10">
    <property type="match status" value="1"/>
</dbReference>
<evidence type="ECO:0000313" key="4">
    <source>
        <dbReference type="Proteomes" id="UP001597351"/>
    </source>
</evidence>
<dbReference type="EMBL" id="JBHUGD010000003">
    <property type="protein sequence ID" value="MFD1946473.1"/>
    <property type="molecule type" value="Genomic_DNA"/>
</dbReference>
<gene>
    <name evidence="3" type="ORF">ACFSDE_06685</name>
</gene>
<dbReference type="SUPFAM" id="SSF46955">
    <property type="entry name" value="Putative DNA-binding domain"/>
    <property type="match status" value="1"/>
</dbReference>
<dbReference type="InterPro" id="IPR009061">
    <property type="entry name" value="DNA-bd_dom_put_sf"/>
</dbReference>
<accession>A0ABW4TJH8</accession>
<feature type="domain" description="HTH merR-type" evidence="2">
    <location>
        <begin position="6"/>
        <end position="74"/>
    </location>
</feature>
<protein>
    <submittedName>
        <fullName evidence="3">MerR family transcriptional regulator</fullName>
    </submittedName>
</protein>
<dbReference type="InterPro" id="IPR047057">
    <property type="entry name" value="MerR_fam"/>
</dbReference>
<dbReference type="PANTHER" id="PTHR30204">
    <property type="entry name" value="REDOX-CYCLING DRUG-SENSING TRANSCRIPTIONAL ACTIVATOR SOXR"/>
    <property type="match status" value="1"/>
</dbReference>
<dbReference type="Proteomes" id="UP001597351">
    <property type="component" value="Unassembled WGS sequence"/>
</dbReference>
<proteinExistence type="predicted"/>
<dbReference type="PROSITE" id="PS50937">
    <property type="entry name" value="HTH_MERR_2"/>
    <property type="match status" value="1"/>
</dbReference>
<dbReference type="PANTHER" id="PTHR30204:SF58">
    <property type="entry name" value="HTH-TYPE TRANSCRIPTIONAL REGULATOR YFMP"/>
    <property type="match status" value="1"/>
</dbReference>
<dbReference type="Pfam" id="PF13411">
    <property type="entry name" value="MerR_1"/>
    <property type="match status" value="1"/>
</dbReference>
<keyword evidence="1" id="KW-0238">DNA-binding</keyword>
<evidence type="ECO:0000256" key="1">
    <source>
        <dbReference type="ARBA" id="ARBA00023125"/>
    </source>
</evidence>
<organism evidence="3 4">
    <name type="scientific">Nocardioides aestuarii</name>
    <dbReference type="NCBI Taxonomy" id="252231"/>
    <lineage>
        <taxon>Bacteria</taxon>
        <taxon>Bacillati</taxon>
        <taxon>Actinomycetota</taxon>
        <taxon>Actinomycetes</taxon>
        <taxon>Propionibacteriales</taxon>
        <taxon>Nocardioidaceae</taxon>
        <taxon>Nocardioides</taxon>
    </lineage>
</organism>
<comment type="caution">
    <text evidence="3">The sequence shown here is derived from an EMBL/GenBank/DDBJ whole genome shotgun (WGS) entry which is preliminary data.</text>
</comment>
<reference evidence="4" key="1">
    <citation type="journal article" date="2019" name="Int. J. Syst. Evol. Microbiol.">
        <title>The Global Catalogue of Microorganisms (GCM) 10K type strain sequencing project: providing services to taxonomists for standard genome sequencing and annotation.</title>
        <authorList>
            <consortium name="The Broad Institute Genomics Platform"/>
            <consortium name="The Broad Institute Genome Sequencing Center for Infectious Disease"/>
            <person name="Wu L."/>
            <person name="Ma J."/>
        </authorList>
    </citation>
    <scope>NUCLEOTIDE SEQUENCE [LARGE SCALE GENOMIC DNA]</scope>
    <source>
        <strain evidence="4">CGMCC 1.12477</strain>
    </source>
</reference>
<dbReference type="SMART" id="SM00422">
    <property type="entry name" value="HTH_MERR"/>
    <property type="match status" value="1"/>
</dbReference>
<evidence type="ECO:0000259" key="2">
    <source>
        <dbReference type="PROSITE" id="PS50937"/>
    </source>
</evidence>
<dbReference type="RefSeq" id="WP_343916656.1">
    <property type="nucleotide sequence ID" value="NZ_BAAAJT010000002.1"/>
</dbReference>
<keyword evidence="4" id="KW-1185">Reference proteome</keyword>
<sequence>MSRRGVYAISVVAEMVAMPAQNLRVYERHGLLEPERTDGGTRRYSQADVERLHRIRDLLAEGLNLAGVARVIALEEEVARLRRRLADRG</sequence>
<evidence type="ECO:0000313" key="3">
    <source>
        <dbReference type="EMBL" id="MFD1946473.1"/>
    </source>
</evidence>
<dbReference type="InterPro" id="IPR000551">
    <property type="entry name" value="MerR-type_HTH_dom"/>
</dbReference>